<dbReference type="EMBL" id="BAAAMU010000157">
    <property type="protein sequence ID" value="GAA1687979.1"/>
    <property type="molecule type" value="Genomic_DNA"/>
</dbReference>
<protein>
    <recommendedName>
        <fullName evidence="3">Saccharopine dehydrogenase</fullName>
    </recommendedName>
</protein>
<evidence type="ECO:0008006" key="3">
    <source>
        <dbReference type="Google" id="ProtNLM"/>
    </source>
</evidence>
<dbReference type="InterPro" id="IPR036291">
    <property type="entry name" value="NAD(P)-bd_dom_sf"/>
</dbReference>
<organism evidence="1 2">
    <name type="scientific">Nonomuraea maheshkhaliensis</name>
    <dbReference type="NCBI Taxonomy" id="419590"/>
    <lineage>
        <taxon>Bacteria</taxon>
        <taxon>Bacillati</taxon>
        <taxon>Actinomycetota</taxon>
        <taxon>Actinomycetes</taxon>
        <taxon>Streptosporangiales</taxon>
        <taxon>Streptosporangiaceae</taxon>
        <taxon>Nonomuraea</taxon>
    </lineage>
</organism>
<dbReference type="RefSeq" id="WP_346114304.1">
    <property type="nucleotide sequence ID" value="NZ_BAAAMU010000157.1"/>
</dbReference>
<evidence type="ECO:0000313" key="2">
    <source>
        <dbReference type="Proteomes" id="UP001500064"/>
    </source>
</evidence>
<accession>A0ABP4TH15</accession>
<dbReference type="SUPFAM" id="SSF51735">
    <property type="entry name" value="NAD(P)-binding Rossmann-fold domains"/>
    <property type="match status" value="1"/>
</dbReference>
<dbReference type="Gene3D" id="3.40.50.720">
    <property type="entry name" value="NAD(P)-binding Rossmann-like Domain"/>
    <property type="match status" value="1"/>
</dbReference>
<reference evidence="2" key="1">
    <citation type="journal article" date="2019" name="Int. J. Syst. Evol. Microbiol.">
        <title>The Global Catalogue of Microorganisms (GCM) 10K type strain sequencing project: providing services to taxonomists for standard genome sequencing and annotation.</title>
        <authorList>
            <consortium name="The Broad Institute Genomics Platform"/>
            <consortium name="The Broad Institute Genome Sequencing Center for Infectious Disease"/>
            <person name="Wu L."/>
            <person name="Ma J."/>
        </authorList>
    </citation>
    <scope>NUCLEOTIDE SEQUENCE [LARGE SCALE GENOMIC DNA]</scope>
    <source>
        <strain evidence="2">JCM 13929</strain>
    </source>
</reference>
<comment type="caution">
    <text evidence="1">The sequence shown here is derived from an EMBL/GenBank/DDBJ whole genome shotgun (WGS) entry which is preliminary data.</text>
</comment>
<evidence type="ECO:0000313" key="1">
    <source>
        <dbReference type="EMBL" id="GAA1687979.1"/>
    </source>
</evidence>
<name>A0ABP4TH15_9ACTN</name>
<keyword evidence="2" id="KW-1185">Reference proteome</keyword>
<dbReference type="Proteomes" id="UP001500064">
    <property type="component" value="Unassembled WGS sequence"/>
</dbReference>
<sequence>MEHSVLIMGGSGQAGAATAALLRRWHPELPLTIAGRDLGRARRVAGELGGATAATIDLRRGDLGLKETGGHSAVVAAVRDSHLNGLRYAQDRGLPYVSISSGLVDIGPEVVAAGLRAGAAPILLASHWYAGLVVLAVLGLAGEFGRLDTIEVSGVLDEQDSGGPAAVADLERLLAATTAGHVRRDGVFHWVSGPDAEVEVTGVDGTVLPGLIVPILDVPSLALATGAPNVRFAFAIGESAGRRHGGPASTEVRIDLEGVDRAGAPLRTSRHLLHPEGQRPLTALGVALGVERLLGLRGGAPVPPGPHTPEALIDPAYAAERMAEIGVTLADVTSAPTAR</sequence>
<proteinExistence type="predicted"/>
<gene>
    <name evidence="1" type="ORF">GCM10009733_100790</name>
</gene>